<gene>
    <name evidence="2" type="ORF">FHETE_6154</name>
</gene>
<dbReference type="InterPro" id="IPR002575">
    <property type="entry name" value="Aminoglycoside_PTrfase"/>
</dbReference>
<name>A0A8H5T6Q9_FUSHE</name>
<protein>
    <submittedName>
        <fullName evidence="2">Altered inheritance of mitochondria mitochondrial</fullName>
    </submittedName>
</protein>
<keyword evidence="3" id="KW-1185">Reference proteome</keyword>
<reference evidence="2 3" key="1">
    <citation type="submission" date="2020-05" db="EMBL/GenBank/DDBJ databases">
        <title>Identification and distribution of gene clusters putatively required for synthesis of sphingolipid metabolism inhibitors in phylogenetically diverse species of the filamentous fungus Fusarium.</title>
        <authorList>
            <person name="Kim H.-S."/>
            <person name="Busman M."/>
            <person name="Brown D.W."/>
            <person name="Divon H."/>
            <person name="Uhlig S."/>
            <person name="Proctor R.H."/>
        </authorList>
    </citation>
    <scope>NUCLEOTIDE SEQUENCE [LARGE SCALE GENOMIC DNA]</scope>
    <source>
        <strain evidence="2 3">NRRL 20693</strain>
    </source>
</reference>
<feature type="domain" description="Aminoglycoside phosphotransferase" evidence="1">
    <location>
        <begin position="41"/>
        <end position="302"/>
    </location>
</feature>
<evidence type="ECO:0000313" key="2">
    <source>
        <dbReference type="EMBL" id="KAF5666655.1"/>
    </source>
</evidence>
<organism evidence="2 3">
    <name type="scientific">Fusarium heterosporum</name>
    <dbReference type="NCBI Taxonomy" id="42747"/>
    <lineage>
        <taxon>Eukaryota</taxon>
        <taxon>Fungi</taxon>
        <taxon>Dikarya</taxon>
        <taxon>Ascomycota</taxon>
        <taxon>Pezizomycotina</taxon>
        <taxon>Sordariomycetes</taxon>
        <taxon>Hypocreomycetidae</taxon>
        <taxon>Hypocreales</taxon>
        <taxon>Nectriaceae</taxon>
        <taxon>Fusarium</taxon>
        <taxon>Fusarium heterosporum species complex</taxon>
    </lineage>
</organism>
<evidence type="ECO:0000313" key="3">
    <source>
        <dbReference type="Proteomes" id="UP000567885"/>
    </source>
</evidence>
<dbReference type="AlphaFoldDB" id="A0A8H5T6Q9"/>
<dbReference type="Pfam" id="PF01636">
    <property type="entry name" value="APH"/>
    <property type="match status" value="1"/>
</dbReference>
<dbReference type="InterPro" id="IPR051678">
    <property type="entry name" value="AGP_Transferase"/>
</dbReference>
<accession>A0A8H5T6Q9</accession>
<dbReference type="Gene3D" id="3.90.1200.10">
    <property type="match status" value="1"/>
</dbReference>
<dbReference type="EMBL" id="JAAGWQ010000107">
    <property type="protein sequence ID" value="KAF5666655.1"/>
    <property type="molecule type" value="Genomic_DNA"/>
</dbReference>
<dbReference type="PANTHER" id="PTHR21310:SF13">
    <property type="entry name" value="AMINOGLYCOSIDE PHOSPHOTRANSFERASE DOMAIN-CONTAINING PROTEIN"/>
    <property type="match status" value="1"/>
</dbReference>
<proteinExistence type="predicted"/>
<dbReference type="SUPFAM" id="SSF56112">
    <property type="entry name" value="Protein kinase-like (PK-like)"/>
    <property type="match status" value="1"/>
</dbReference>
<comment type="caution">
    <text evidence="2">The sequence shown here is derived from an EMBL/GenBank/DDBJ whole genome shotgun (WGS) entry which is preliminary data.</text>
</comment>
<dbReference type="PANTHER" id="PTHR21310">
    <property type="entry name" value="AMINOGLYCOSIDE PHOSPHOTRANSFERASE-RELATED-RELATED"/>
    <property type="match status" value="1"/>
</dbReference>
<evidence type="ECO:0000259" key="1">
    <source>
        <dbReference type="Pfam" id="PF01636"/>
    </source>
</evidence>
<dbReference type="InterPro" id="IPR011009">
    <property type="entry name" value="Kinase-like_dom_sf"/>
</dbReference>
<dbReference type="Proteomes" id="UP000567885">
    <property type="component" value="Unassembled WGS sequence"/>
</dbReference>
<dbReference type="OrthoDB" id="2968323at2759"/>
<sequence length="406" mass="46142">MPGLLVPSPPIQAGWVTEPTIASVEATLQQHFPGRQITVDFFSQGAYNKLFQVKIENSPPQLIRVSLPVDPMYKTLSEVATLKAVDSITSKYGTIPVPKVSLFDFERKSPLHYEWILMNRLDGMTLHNAWPLLNIVQKAAGVRQIAFFMASLFQTRFRHIGNLYPATCFPLESPVPISGTVGPGRIVSVPFFKGTRAQSPERGPFKNSTCWIHTRLDLQLQDASDIISNYHRQHGQGAITWLEQENALRTMTLISDLRLLIEAIIPDNPEETVLHHEDMHANNILADEAGKITGIVDWECVSALPLWKACSFPKFLYDPPRHDGVSLDASKVRANDRHLRDEFLHQMEILSPEWIKIYWRTQLIRDLDFAVDNCHNVARHAHISRWIFALRNRGEIPSLFASIYDL</sequence>